<protein>
    <submittedName>
        <fullName evidence="1">Uncharacterized protein</fullName>
    </submittedName>
</protein>
<evidence type="ECO:0000313" key="2">
    <source>
        <dbReference type="Proteomes" id="UP000267223"/>
    </source>
</evidence>
<dbReference type="Proteomes" id="UP000267223">
    <property type="component" value="Unassembled WGS sequence"/>
</dbReference>
<dbReference type="OrthoDB" id="9801520at2"/>
<accession>A0A3M9NRU4</accession>
<keyword evidence="2" id="KW-1185">Reference proteome</keyword>
<organism evidence="1 2">
    <name type="scientific">Hanamia caeni</name>
    <dbReference type="NCBI Taxonomy" id="2294116"/>
    <lineage>
        <taxon>Bacteria</taxon>
        <taxon>Pseudomonadati</taxon>
        <taxon>Bacteroidota</taxon>
        <taxon>Chitinophagia</taxon>
        <taxon>Chitinophagales</taxon>
        <taxon>Chitinophagaceae</taxon>
        <taxon>Hanamia</taxon>
    </lineage>
</organism>
<name>A0A3M9NRU4_9BACT</name>
<proteinExistence type="predicted"/>
<evidence type="ECO:0000313" key="1">
    <source>
        <dbReference type="EMBL" id="RNI40185.1"/>
    </source>
</evidence>
<dbReference type="AlphaFoldDB" id="A0A3M9NRU4"/>
<sequence length="34" mass="3607">MADVHTKGIRSKNMAAIKGKNTKPGILLPACITK</sequence>
<comment type="caution">
    <text evidence="1">The sequence shown here is derived from an EMBL/GenBank/DDBJ whole genome shotgun (WGS) entry which is preliminary data.</text>
</comment>
<dbReference type="EMBL" id="RJJR01000001">
    <property type="protein sequence ID" value="RNI40185.1"/>
    <property type="molecule type" value="Genomic_DNA"/>
</dbReference>
<reference evidence="1 2" key="1">
    <citation type="submission" date="2018-11" db="EMBL/GenBank/DDBJ databases">
        <title>Draft genome sequence of Ferruginibacter sp. BO-59.</title>
        <authorList>
            <person name="Im W.T."/>
        </authorList>
    </citation>
    <scope>NUCLEOTIDE SEQUENCE [LARGE SCALE GENOMIC DNA]</scope>
    <source>
        <strain evidence="1 2">BO-59</strain>
    </source>
</reference>
<gene>
    <name evidence="1" type="ORF">EFY79_02500</name>
</gene>